<protein>
    <submittedName>
        <fullName evidence="1">Uncharacterized protein</fullName>
    </submittedName>
</protein>
<dbReference type="EMBL" id="JADDUM010000103">
    <property type="protein sequence ID" value="MBE8592033.1"/>
    <property type="molecule type" value="Genomic_DNA"/>
</dbReference>
<dbReference type="Proteomes" id="UP000613075">
    <property type="component" value="Unassembled WGS sequence"/>
</dbReference>
<comment type="caution">
    <text evidence="1">The sequence shown here is derived from an EMBL/GenBank/DDBJ whole genome shotgun (WGS) entry which is preliminary data.</text>
</comment>
<keyword evidence="2" id="KW-1185">Reference proteome</keyword>
<organism evidence="1 2">
    <name type="scientific">Pseudomonas cyclaminis</name>
    <dbReference type="NCBI Taxonomy" id="2781239"/>
    <lineage>
        <taxon>Bacteria</taxon>
        <taxon>Pseudomonadati</taxon>
        <taxon>Pseudomonadota</taxon>
        <taxon>Gammaproteobacteria</taxon>
        <taxon>Pseudomonadales</taxon>
        <taxon>Pseudomonadaceae</taxon>
        <taxon>Pseudomonas</taxon>
    </lineage>
</organism>
<sequence>MSKTYDPIAIEALRETLGITDLYAGEVIFQILQAGEAVTVESVKKAKANVSVQKNIKPETPLEATSRILRQKYGS</sequence>
<evidence type="ECO:0000313" key="2">
    <source>
        <dbReference type="Proteomes" id="UP000613075"/>
    </source>
</evidence>
<proteinExistence type="predicted"/>
<name>A0ABR9SSY4_9PSED</name>
<reference evidence="1 2" key="1">
    <citation type="submission" date="2020-10" db="EMBL/GenBank/DDBJ databases">
        <title>The draft genomes of Cyclamen pathogen Pseudomonas sp.</title>
        <authorList>
            <person name="Fujikawa T."/>
            <person name="Sawada H."/>
        </authorList>
    </citation>
    <scope>NUCLEOTIDE SEQUENCE [LARGE SCALE GENOMIC DNA]</scope>
    <source>
        <strain evidence="1 2">MAFF 301449</strain>
    </source>
</reference>
<gene>
    <name evidence="1" type="ORF">IQK56_14440</name>
</gene>
<dbReference type="RefSeq" id="WP_193863018.1">
    <property type="nucleotide sequence ID" value="NZ_JADDUM010000103.1"/>
</dbReference>
<evidence type="ECO:0000313" key="1">
    <source>
        <dbReference type="EMBL" id="MBE8592033.1"/>
    </source>
</evidence>
<accession>A0ABR9SSY4</accession>